<organism evidence="2 3">
    <name type="scientific">Vibrio japonicus</name>
    <dbReference type="NCBI Taxonomy" id="1824638"/>
    <lineage>
        <taxon>Bacteria</taxon>
        <taxon>Pseudomonadati</taxon>
        <taxon>Pseudomonadota</taxon>
        <taxon>Gammaproteobacteria</taxon>
        <taxon>Vibrionales</taxon>
        <taxon>Vibrionaceae</taxon>
        <taxon>Vibrio</taxon>
    </lineage>
</organism>
<dbReference type="PANTHER" id="PTHR43481:SF4">
    <property type="entry name" value="GLYCEROL-1-PHOSPHATE PHOSPHOHYDROLASE 1-RELATED"/>
    <property type="match status" value="1"/>
</dbReference>
<dbReference type="Proteomes" id="UP001058602">
    <property type="component" value="Chromosome 2"/>
</dbReference>
<dbReference type="GO" id="GO:0016787">
    <property type="term" value="F:hydrolase activity"/>
    <property type="evidence" value="ECO:0007669"/>
    <property type="project" value="UniProtKB-KW"/>
</dbReference>
<dbReference type="CDD" id="cd07505">
    <property type="entry name" value="HAD_BPGM-like"/>
    <property type="match status" value="1"/>
</dbReference>
<evidence type="ECO:0000313" key="2">
    <source>
        <dbReference type="EMBL" id="UUM32523.1"/>
    </source>
</evidence>
<dbReference type="Gene3D" id="1.10.150.240">
    <property type="entry name" value="Putative phosphatase, domain 2"/>
    <property type="match status" value="1"/>
</dbReference>
<evidence type="ECO:0000256" key="1">
    <source>
        <dbReference type="ARBA" id="ARBA00006171"/>
    </source>
</evidence>
<proteinExistence type="inferred from homology"/>
<dbReference type="InterPro" id="IPR051806">
    <property type="entry name" value="HAD-like_SPP"/>
</dbReference>
<name>A0ABY5LP04_9VIBR</name>
<dbReference type="InterPro" id="IPR023214">
    <property type="entry name" value="HAD_sf"/>
</dbReference>
<evidence type="ECO:0000313" key="3">
    <source>
        <dbReference type="Proteomes" id="UP001058602"/>
    </source>
</evidence>
<sequence>MIDRVENYLGIIFDMDGTLIDTMPAHLKAWELTAENFRFPYNKEWLHSLGGMPSFKIAAEVNAKYGMALDPMEVSRFKMATFASLKHLGDPIETTNEILNHFYGKKKLAVGTGSQRQGATRILMLAGLVEKLDAIVTATDVENHKPHPETFLKAAEQLKLAPSQCVVFEDTELGMRAAHAGGMDCIMVEGDELVFYPCES</sequence>
<dbReference type="InterPro" id="IPR023198">
    <property type="entry name" value="PGP-like_dom2"/>
</dbReference>
<accession>A0ABY5LP04</accession>
<dbReference type="SFLD" id="SFLDG01129">
    <property type="entry name" value="C1.5:_HAD__Beta-PGM__Phosphata"/>
    <property type="match status" value="1"/>
</dbReference>
<reference evidence="2" key="1">
    <citation type="submission" date="2022-07" db="EMBL/GenBank/DDBJ databases">
        <title>Complete genome of Vibrio japonicus strain JCM 31412T and phylogenomic assessment of the Nereis clade of the genus Vibrio.</title>
        <authorList>
            <person name="Shlafstein M.D."/>
            <person name="Emsley S.A."/>
            <person name="Ushijima B."/>
            <person name="Videau P."/>
            <person name="Saw J.H."/>
        </authorList>
    </citation>
    <scope>NUCLEOTIDE SEQUENCE</scope>
    <source>
        <strain evidence="2">JCM 31412</strain>
    </source>
</reference>
<protein>
    <submittedName>
        <fullName evidence="2">Beta-phosphoglucomutase family hydrolase</fullName>
    </submittedName>
</protein>
<dbReference type="RefSeq" id="WP_257086189.1">
    <property type="nucleotide sequence ID" value="NZ_CP102097.1"/>
</dbReference>
<dbReference type="InterPro" id="IPR041492">
    <property type="entry name" value="HAD_2"/>
</dbReference>
<gene>
    <name evidence="2" type="ORF">NP165_19850</name>
</gene>
<dbReference type="EMBL" id="CP102097">
    <property type="protein sequence ID" value="UUM32523.1"/>
    <property type="molecule type" value="Genomic_DNA"/>
</dbReference>
<dbReference type="InterPro" id="IPR006439">
    <property type="entry name" value="HAD-SF_hydro_IA"/>
</dbReference>
<dbReference type="NCBIfam" id="TIGR02009">
    <property type="entry name" value="PGMB-YQAB-SF"/>
    <property type="match status" value="1"/>
</dbReference>
<dbReference type="InterPro" id="IPR010976">
    <property type="entry name" value="B-phosphoglucomutase_hydrolase"/>
</dbReference>
<dbReference type="Gene3D" id="3.40.50.1000">
    <property type="entry name" value="HAD superfamily/HAD-like"/>
    <property type="match status" value="1"/>
</dbReference>
<dbReference type="Pfam" id="PF13419">
    <property type="entry name" value="HAD_2"/>
    <property type="match status" value="1"/>
</dbReference>
<dbReference type="SUPFAM" id="SSF56784">
    <property type="entry name" value="HAD-like"/>
    <property type="match status" value="1"/>
</dbReference>
<keyword evidence="2" id="KW-0378">Hydrolase</keyword>
<dbReference type="SFLD" id="SFLDS00003">
    <property type="entry name" value="Haloacid_Dehalogenase"/>
    <property type="match status" value="1"/>
</dbReference>
<comment type="similarity">
    <text evidence="1">Belongs to the HAD-like hydrolase superfamily. CbbY/CbbZ/Gph/YieH family.</text>
</comment>
<keyword evidence="3" id="KW-1185">Reference proteome</keyword>
<dbReference type="NCBIfam" id="TIGR01509">
    <property type="entry name" value="HAD-SF-IA-v3"/>
    <property type="match status" value="1"/>
</dbReference>
<dbReference type="InterPro" id="IPR036412">
    <property type="entry name" value="HAD-like_sf"/>
</dbReference>
<dbReference type="PANTHER" id="PTHR43481">
    <property type="entry name" value="FRUCTOSE-1-PHOSPHATE PHOSPHATASE"/>
    <property type="match status" value="1"/>
</dbReference>